<dbReference type="InterPro" id="IPR046162">
    <property type="entry name" value="DUF6164"/>
</dbReference>
<organism evidence="2 3">
    <name type="scientific">Marinomonas polaris DSM 16579</name>
    <dbReference type="NCBI Taxonomy" id="1122206"/>
    <lineage>
        <taxon>Bacteria</taxon>
        <taxon>Pseudomonadati</taxon>
        <taxon>Pseudomonadota</taxon>
        <taxon>Gammaproteobacteria</taxon>
        <taxon>Oceanospirillales</taxon>
        <taxon>Oceanospirillaceae</taxon>
        <taxon>Marinomonas</taxon>
    </lineage>
</organism>
<reference evidence="3" key="1">
    <citation type="submission" date="2016-11" db="EMBL/GenBank/DDBJ databases">
        <authorList>
            <person name="Varghese N."/>
            <person name="Submissions S."/>
        </authorList>
    </citation>
    <scope>NUCLEOTIDE SEQUENCE [LARGE SCALE GENOMIC DNA]</scope>
    <source>
        <strain evidence="3">DSM 16579</strain>
    </source>
</reference>
<keyword evidence="3" id="KW-1185">Reference proteome</keyword>
<name>A0A1M5H7U7_9GAMM</name>
<proteinExistence type="predicted"/>
<accession>A0A1M5H7U7</accession>
<keyword evidence="1" id="KW-0472">Membrane</keyword>
<evidence type="ECO:0000313" key="2">
    <source>
        <dbReference type="EMBL" id="SHG12091.1"/>
    </source>
</evidence>
<protein>
    <submittedName>
        <fullName evidence="2">Uncharacterized protein</fullName>
    </submittedName>
</protein>
<gene>
    <name evidence="2" type="ORF">SAMN02745753_03290</name>
</gene>
<dbReference type="RefSeq" id="WP_072840764.1">
    <property type="nucleotide sequence ID" value="NZ_FQVF01000016.1"/>
</dbReference>
<feature type="transmembrane region" description="Helical" evidence="1">
    <location>
        <begin position="94"/>
        <end position="115"/>
    </location>
</feature>
<dbReference type="EMBL" id="FQVF01000016">
    <property type="protein sequence ID" value="SHG12091.1"/>
    <property type="molecule type" value="Genomic_DNA"/>
</dbReference>
<sequence length="116" mass="13400">MATLVFRLKYVPDEEADDIRQLLTDHDIAFYETTAGRWQISMAGLWVKDKEQAIKARELILEDQIARAKTMRPITFGQWILGYLQHTRQNPAEAIFTLIAVLLILGISIIPFTLWL</sequence>
<keyword evidence="1" id="KW-0812">Transmembrane</keyword>
<evidence type="ECO:0000313" key="3">
    <source>
        <dbReference type="Proteomes" id="UP000184517"/>
    </source>
</evidence>
<dbReference type="AlphaFoldDB" id="A0A1M5H7U7"/>
<keyword evidence="1" id="KW-1133">Transmembrane helix</keyword>
<evidence type="ECO:0000256" key="1">
    <source>
        <dbReference type="SAM" id="Phobius"/>
    </source>
</evidence>
<dbReference type="OrthoDB" id="5569385at2"/>
<dbReference type="Proteomes" id="UP000184517">
    <property type="component" value="Unassembled WGS sequence"/>
</dbReference>
<dbReference type="STRING" id="1122206.SAMN02745753_03290"/>
<dbReference type="Pfam" id="PF19661">
    <property type="entry name" value="DUF6164"/>
    <property type="match status" value="1"/>
</dbReference>